<feature type="compositionally biased region" description="Pro residues" evidence="1">
    <location>
        <begin position="23"/>
        <end position="37"/>
    </location>
</feature>
<sequence length="79" mass="8747">MPNNPIDEDGQVTECQPPKDPDPSSPPPPQGSEPPPQKLSHNNLVEHKRCSANSKDWLQSQIQAKGHYPCVSYAIAVRY</sequence>
<dbReference type="AlphaFoldDB" id="A0A5C5XMB8"/>
<accession>A0A5C5XMB8</accession>
<feature type="compositionally biased region" description="Acidic residues" evidence="1">
    <location>
        <begin position="1"/>
        <end position="11"/>
    </location>
</feature>
<gene>
    <name evidence="2" type="ORF">Pan54_36280</name>
</gene>
<keyword evidence="3" id="KW-1185">Reference proteome</keyword>
<reference evidence="2 3" key="1">
    <citation type="submission" date="2019-02" db="EMBL/GenBank/DDBJ databases">
        <title>Deep-cultivation of Planctomycetes and their phenomic and genomic characterization uncovers novel biology.</title>
        <authorList>
            <person name="Wiegand S."/>
            <person name="Jogler M."/>
            <person name="Boedeker C."/>
            <person name="Pinto D."/>
            <person name="Vollmers J."/>
            <person name="Rivas-Marin E."/>
            <person name="Kohn T."/>
            <person name="Peeters S.H."/>
            <person name="Heuer A."/>
            <person name="Rast P."/>
            <person name="Oberbeckmann S."/>
            <person name="Bunk B."/>
            <person name="Jeske O."/>
            <person name="Meyerdierks A."/>
            <person name="Storesund J.E."/>
            <person name="Kallscheuer N."/>
            <person name="Luecker S."/>
            <person name="Lage O.M."/>
            <person name="Pohl T."/>
            <person name="Merkel B.J."/>
            <person name="Hornburger P."/>
            <person name="Mueller R.-W."/>
            <person name="Bruemmer F."/>
            <person name="Labrenz M."/>
            <person name="Spormann A.M."/>
            <person name="Op Den Camp H."/>
            <person name="Overmann J."/>
            <person name="Amann R."/>
            <person name="Jetten M.S.M."/>
            <person name="Mascher T."/>
            <person name="Medema M.H."/>
            <person name="Devos D.P."/>
            <person name="Kaster A.-K."/>
            <person name="Ovreas L."/>
            <person name="Rohde M."/>
            <person name="Galperin M.Y."/>
            <person name="Jogler C."/>
        </authorList>
    </citation>
    <scope>NUCLEOTIDE SEQUENCE [LARGE SCALE GENOMIC DNA]</scope>
    <source>
        <strain evidence="2 3">Pan54</strain>
    </source>
</reference>
<name>A0A5C5XMB8_9PLAN</name>
<comment type="caution">
    <text evidence="2">The sequence shown here is derived from an EMBL/GenBank/DDBJ whole genome shotgun (WGS) entry which is preliminary data.</text>
</comment>
<organism evidence="2 3">
    <name type="scientific">Rubinisphaera italica</name>
    <dbReference type="NCBI Taxonomy" id="2527969"/>
    <lineage>
        <taxon>Bacteria</taxon>
        <taxon>Pseudomonadati</taxon>
        <taxon>Planctomycetota</taxon>
        <taxon>Planctomycetia</taxon>
        <taxon>Planctomycetales</taxon>
        <taxon>Planctomycetaceae</taxon>
        <taxon>Rubinisphaera</taxon>
    </lineage>
</organism>
<dbReference type="EMBL" id="SJPG01000001">
    <property type="protein sequence ID" value="TWT62882.1"/>
    <property type="molecule type" value="Genomic_DNA"/>
</dbReference>
<proteinExistence type="predicted"/>
<evidence type="ECO:0000256" key="1">
    <source>
        <dbReference type="SAM" id="MobiDB-lite"/>
    </source>
</evidence>
<protein>
    <submittedName>
        <fullName evidence="2">Uncharacterized protein</fullName>
    </submittedName>
</protein>
<dbReference type="Proteomes" id="UP000316095">
    <property type="component" value="Unassembled WGS sequence"/>
</dbReference>
<evidence type="ECO:0000313" key="2">
    <source>
        <dbReference type="EMBL" id="TWT62882.1"/>
    </source>
</evidence>
<evidence type="ECO:0000313" key="3">
    <source>
        <dbReference type="Proteomes" id="UP000316095"/>
    </source>
</evidence>
<feature type="region of interest" description="Disordered" evidence="1">
    <location>
        <begin position="1"/>
        <end position="43"/>
    </location>
</feature>